<dbReference type="Proteomes" id="UP001500420">
    <property type="component" value="Unassembled WGS sequence"/>
</dbReference>
<gene>
    <name evidence="3" type="ORF">GCM10009020_23570</name>
</gene>
<organism evidence="3 4">
    <name type="scientific">Natronoarchaeum mannanilyticum</name>
    <dbReference type="NCBI Taxonomy" id="926360"/>
    <lineage>
        <taxon>Archaea</taxon>
        <taxon>Methanobacteriati</taxon>
        <taxon>Methanobacteriota</taxon>
        <taxon>Stenosarchaea group</taxon>
        <taxon>Halobacteria</taxon>
        <taxon>Halobacteriales</taxon>
        <taxon>Natronoarchaeaceae</taxon>
    </lineage>
</organism>
<sequence length="103" mass="11654">MPTAFITAPPDAAAEIARTLVDERLAACVNRVSCRSTYRWDGEVHDDEEEILLAKTTDNAYDELAERVEALHPYDVPCIERFEEDDVLPAFAEWRGDAVEAER</sequence>
<dbReference type="InterPro" id="IPR011322">
    <property type="entry name" value="N-reg_PII-like_a/b"/>
</dbReference>
<reference evidence="3 4" key="1">
    <citation type="journal article" date="2019" name="Int. J. Syst. Evol. Microbiol.">
        <title>The Global Catalogue of Microorganisms (GCM) 10K type strain sequencing project: providing services to taxonomists for standard genome sequencing and annotation.</title>
        <authorList>
            <consortium name="The Broad Institute Genomics Platform"/>
            <consortium name="The Broad Institute Genome Sequencing Center for Infectious Disease"/>
            <person name="Wu L."/>
            <person name="Ma J."/>
        </authorList>
    </citation>
    <scope>NUCLEOTIDE SEQUENCE [LARGE SCALE GENOMIC DNA]</scope>
    <source>
        <strain evidence="3 4">JCM 16328</strain>
    </source>
</reference>
<evidence type="ECO:0000313" key="4">
    <source>
        <dbReference type="Proteomes" id="UP001500420"/>
    </source>
</evidence>
<comment type="caution">
    <text evidence="3">The sequence shown here is derived from an EMBL/GenBank/DDBJ whole genome shotgun (WGS) entry which is preliminary data.</text>
</comment>
<dbReference type="SUPFAM" id="SSF54913">
    <property type="entry name" value="GlnB-like"/>
    <property type="match status" value="1"/>
</dbReference>
<dbReference type="Gene3D" id="3.30.70.120">
    <property type="match status" value="1"/>
</dbReference>
<evidence type="ECO:0000313" key="3">
    <source>
        <dbReference type="EMBL" id="GAA0675234.1"/>
    </source>
</evidence>
<keyword evidence="2" id="KW-0963">Cytoplasm</keyword>
<name>A0AAV3TAJ2_9EURY</name>
<dbReference type="RefSeq" id="WP_343774222.1">
    <property type="nucleotide sequence ID" value="NZ_BAAADV010000004.1"/>
</dbReference>
<accession>A0AAV3TAJ2</accession>
<evidence type="ECO:0000256" key="2">
    <source>
        <dbReference type="ARBA" id="ARBA00022490"/>
    </source>
</evidence>
<dbReference type="InterPro" id="IPR004323">
    <property type="entry name" value="Ion_tolerance_CutA"/>
</dbReference>
<protein>
    <submittedName>
        <fullName evidence="3">Divalent-cation tolerance protein CutA</fullName>
    </submittedName>
</protein>
<dbReference type="EMBL" id="BAAADV010000004">
    <property type="protein sequence ID" value="GAA0675234.1"/>
    <property type="molecule type" value="Genomic_DNA"/>
</dbReference>
<evidence type="ECO:0000256" key="1">
    <source>
        <dbReference type="ARBA" id="ARBA00010169"/>
    </source>
</evidence>
<dbReference type="GO" id="GO:0010038">
    <property type="term" value="P:response to metal ion"/>
    <property type="evidence" value="ECO:0007669"/>
    <property type="project" value="InterPro"/>
</dbReference>
<proteinExistence type="inferred from homology"/>
<dbReference type="InterPro" id="IPR015867">
    <property type="entry name" value="N-reg_PII/ATP_PRibTrfase_C"/>
</dbReference>
<dbReference type="Pfam" id="PF03091">
    <property type="entry name" value="CutA1"/>
    <property type="match status" value="1"/>
</dbReference>
<dbReference type="AlphaFoldDB" id="A0AAV3TAJ2"/>
<keyword evidence="4" id="KW-1185">Reference proteome</keyword>
<dbReference type="GO" id="GO:0005507">
    <property type="term" value="F:copper ion binding"/>
    <property type="evidence" value="ECO:0007669"/>
    <property type="project" value="TreeGrafter"/>
</dbReference>
<dbReference type="PANTHER" id="PTHR23419:SF8">
    <property type="entry name" value="FI09726P"/>
    <property type="match status" value="1"/>
</dbReference>
<dbReference type="PANTHER" id="PTHR23419">
    <property type="entry name" value="DIVALENT CATION TOLERANCE CUTA-RELATED"/>
    <property type="match status" value="1"/>
</dbReference>
<comment type="similarity">
    <text evidence="1">Belongs to the CutA family.</text>
</comment>